<dbReference type="AlphaFoldDB" id="A0A814QZM1"/>
<protein>
    <recommendedName>
        <fullName evidence="4">Peptidase A2 domain-containing protein</fullName>
    </recommendedName>
</protein>
<evidence type="ECO:0000256" key="1">
    <source>
        <dbReference type="SAM" id="MobiDB-lite"/>
    </source>
</evidence>
<feature type="region of interest" description="Disordered" evidence="1">
    <location>
        <begin position="244"/>
        <end position="287"/>
    </location>
</feature>
<name>A0A814QZM1_9BILA</name>
<gene>
    <name evidence="2" type="ORF">OXX778_LOCUS22271</name>
</gene>
<feature type="compositionally biased region" description="Low complexity" evidence="1">
    <location>
        <begin position="248"/>
        <end position="278"/>
    </location>
</feature>
<evidence type="ECO:0000313" key="2">
    <source>
        <dbReference type="EMBL" id="CAF1126362.1"/>
    </source>
</evidence>
<dbReference type="Proteomes" id="UP000663879">
    <property type="component" value="Unassembled WGS sequence"/>
</dbReference>
<dbReference type="EMBL" id="CAJNOC010009227">
    <property type="protein sequence ID" value="CAF1126362.1"/>
    <property type="molecule type" value="Genomic_DNA"/>
</dbReference>
<evidence type="ECO:0000313" key="3">
    <source>
        <dbReference type="Proteomes" id="UP000663879"/>
    </source>
</evidence>
<evidence type="ECO:0008006" key="4">
    <source>
        <dbReference type="Google" id="ProtNLM"/>
    </source>
</evidence>
<dbReference type="InterPro" id="IPR021109">
    <property type="entry name" value="Peptidase_aspartic_dom_sf"/>
</dbReference>
<dbReference type="Gene3D" id="2.40.70.10">
    <property type="entry name" value="Acid Proteases"/>
    <property type="match status" value="1"/>
</dbReference>
<proteinExistence type="predicted"/>
<keyword evidence="3" id="KW-1185">Reference proteome</keyword>
<dbReference type="SUPFAM" id="SSF50630">
    <property type="entry name" value="Acid proteases"/>
    <property type="match status" value="1"/>
</dbReference>
<comment type="caution">
    <text evidence="2">The sequence shown here is derived from an EMBL/GenBank/DDBJ whole genome shotgun (WGS) entry which is preliminary data.</text>
</comment>
<reference evidence="2" key="1">
    <citation type="submission" date="2021-02" db="EMBL/GenBank/DDBJ databases">
        <authorList>
            <person name="Nowell W R."/>
        </authorList>
    </citation>
    <scope>NUCLEOTIDE SEQUENCE</scope>
    <source>
        <strain evidence="2">Ploen Becks lab</strain>
    </source>
</reference>
<feature type="non-terminal residue" evidence="2">
    <location>
        <position position="1"/>
    </location>
</feature>
<sequence length="297" mass="32938">MKATTYSKDWKNTSTAKSNEFSEVAKDICKNHKEDDNKSNKVQNFSKSSISNVIVNSVNEMESLEGTCLINGKPVNFLFDTGTVKTIISSKTLDNCRRKNDVIHPISSTQETCNGGLMRVIGSASCYVSKVWKITVLQDIESKIYINGGGNARGGIARYRVVPAHDFSGYETSVLPPKGHKPVKKTQRKVLCGGPPLGITADFAVIPIGENETNEPSIILSPLSPNLSNAPNLLEKDRDDRAYRTYKQKQQQQPQSQQQQQQQPESQQQQQQPQQQQPNTPPIINVYPQIHLTVDAG</sequence>
<accession>A0A814QZM1</accession>
<organism evidence="2 3">
    <name type="scientific">Brachionus calyciflorus</name>
    <dbReference type="NCBI Taxonomy" id="104777"/>
    <lineage>
        <taxon>Eukaryota</taxon>
        <taxon>Metazoa</taxon>
        <taxon>Spiralia</taxon>
        <taxon>Gnathifera</taxon>
        <taxon>Rotifera</taxon>
        <taxon>Eurotatoria</taxon>
        <taxon>Monogononta</taxon>
        <taxon>Pseudotrocha</taxon>
        <taxon>Ploima</taxon>
        <taxon>Brachionidae</taxon>
        <taxon>Brachionus</taxon>
    </lineage>
</organism>